<protein>
    <submittedName>
        <fullName evidence="2">Uncharacterized protein</fullName>
    </submittedName>
</protein>
<reference evidence="2 3" key="1">
    <citation type="submission" date="2024-09" db="EMBL/GenBank/DDBJ databases">
        <authorList>
            <person name="Sun Q."/>
            <person name="Mori K."/>
        </authorList>
    </citation>
    <scope>NUCLEOTIDE SEQUENCE [LARGE SCALE GENOMIC DNA]</scope>
    <source>
        <strain evidence="2 3">CECT 8622</strain>
    </source>
</reference>
<feature type="transmembrane region" description="Helical" evidence="1">
    <location>
        <begin position="7"/>
        <end position="24"/>
    </location>
</feature>
<dbReference type="Proteomes" id="UP001589585">
    <property type="component" value="Unassembled WGS sequence"/>
</dbReference>
<keyword evidence="1" id="KW-1133">Transmembrane helix</keyword>
<keyword evidence="1" id="KW-0812">Transmembrane</keyword>
<keyword evidence="3" id="KW-1185">Reference proteome</keyword>
<organism evidence="2 3">
    <name type="scientific">Mariniflexile ostreae</name>
    <dbReference type="NCBI Taxonomy" id="1520892"/>
    <lineage>
        <taxon>Bacteria</taxon>
        <taxon>Pseudomonadati</taxon>
        <taxon>Bacteroidota</taxon>
        <taxon>Flavobacteriia</taxon>
        <taxon>Flavobacteriales</taxon>
        <taxon>Flavobacteriaceae</taxon>
        <taxon>Mariniflexile</taxon>
    </lineage>
</organism>
<gene>
    <name evidence="2" type="ORF">ACFFU9_14335</name>
</gene>
<dbReference type="RefSeq" id="WP_379862171.1">
    <property type="nucleotide sequence ID" value="NZ_JBHMFC010000103.1"/>
</dbReference>
<evidence type="ECO:0000313" key="2">
    <source>
        <dbReference type="EMBL" id="MFB9057921.1"/>
    </source>
</evidence>
<keyword evidence="1" id="KW-0472">Membrane</keyword>
<accession>A0ABV5FEQ5</accession>
<proteinExistence type="predicted"/>
<sequence length="63" mass="6956">MLNDTQSLILCGCIIACIFITGILGVLDNFIVLTVLSIMLITFVLNIYMVTKSSENDKVDTEE</sequence>
<feature type="transmembrane region" description="Helical" evidence="1">
    <location>
        <begin position="30"/>
        <end position="48"/>
    </location>
</feature>
<comment type="caution">
    <text evidence="2">The sequence shown here is derived from an EMBL/GenBank/DDBJ whole genome shotgun (WGS) entry which is preliminary data.</text>
</comment>
<dbReference type="EMBL" id="JBHMFC010000103">
    <property type="protein sequence ID" value="MFB9057921.1"/>
    <property type="molecule type" value="Genomic_DNA"/>
</dbReference>
<evidence type="ECO:0000313" key="3">
    <source>
        <dbReference type="Proteomes" id="UP001589585"/>
    </source>
</evidence>
<name>A0ABV5FEQ5_9FLAO</name>
<evidence type="ECO:0000256" key="1">
    <source>
        <dbReference type="SAM" id="Phobius"/>
    </source>
</evidence>